<reference evidence="1 2" key="1">
    <citation type="submission" date="2019-09" db="EMBL/GenBank/DDBJ databases">
        <title>Genome sequence of Hymenobacter sp. M3.</title>
        <authorList>
            <person name="Srinivasan S."/>
        </authorList>
    </citation>
    <scope>NUCLEOTIDE SEQUENCE [LARGE SCALE GENOMIC DNA]</scope>
    <source>
        <strain evidence="1 2">M3</strain>
    </source>
</reference>
<evidence type="ECO:0000313" key="2">
    <source>
        <dbReference type="Proteomes" id="UP000326380"/>
    </source>
</evidence>
<protein>
    <submittedName>
        <fullName evidence="1">Uncharacterized protein</fullName>
    </submittedName>
</protein>
<keyword evidence="2" id="KW-1185">Reference proteome</keyword>
<dbReference type="RefSeq" id="WP_151077577.1">
    <property type="nucleotide sequence ID" value="NZ_CP047647.1"/>
</dbReference>
<organism evidence="1 2">
    <name type="scientific">Hymenobacter busanensis</name>
    <dbReference type="NCBI Taxonomy" id="2607656"/>
    <lineage>
        <taxon>Bacteria</taxon>
        <taxon>Pseudomonadati</taxon>
        <taxon>Bacteroidota</taxon>
        <taxon>Cytophagia</taxon>
        <taxon>Cytophagales</taxon>
        <taxon>Hymenobacteraceae</taxon>
        <taxon>Hymenobacter</taxon>
    </lineage>
</organism>
<sequence length="497" mass="55709">MLSLLASLLLKNAITLDWLTLSLSGALEPVPVCPVIPAIEAEIGRLLVSGTTLMPVGYRSRGGSFTFVNLDRGTAQYKRVLQIQYEGKPWGTLCAVPRSSILPPDSMQLKLENCVLYEEELRLSLVAFFGETGFVLNGITRLDIACDFERFANGMLPGAFIQAVQSAQIERKGRAANTNVFMRGGAYTGIKWGSQTSDRCATMYNKTLELKKSNKPYITKYLLAAGLGVPVSQFDADGLPLLDEDGNQKTEAPDVWRMEFKLKSDELKKLYHFPEGQDFLRVHKDLPNDLYGEEGELVEPLRLGLYDFVSAEWLKSVFQKELDTYLTFVEDSDDSNKSRRPALRLFDFAQPDAPKLLRHSTRPGTTSFRFKVSIKALLGEYWATKDNDSLHMACQLMQQHDLAGHVEKRLKHWQREFMPSMDMAYNYANPVALVRASLTLGETERFAGIMRAVAADPLRGRTAPLPARLRIRCVHTEPGIKPLQGANYMVYNGPQAL</sequence>
<dbReference type="AlphaFoldDB" id="A0A7L4ZTS4"/>
<dbReference type="EMBL" id="VTWU01000001">
    <property type="protein sequence ID" value="KAA9339876.1"/>
    <property type="molecule type" value="Genomic_DNA"/>
</dbReference>
<name>A0A7L4ZTS4_9BACT</name>
<dbReference type="Proteomes" id="UP000326380">
    <property type="component" value="Unassembled WGS sequence"/>
</dbReference>
<accession>A0A7L4ZTS4</accession>
<evidence type="ECO:0000313" key="1">
    <source>
        <dbReference type="EMBL" id="KAA9339876.1"/>
    </source>
</evidence>
<proteinExistence type="predicted"/>
<comment type="caution">
    <text evidence="1">The sequence shown here is derived from an EMBL/GenBank/DDBJ whole genome shotgun (WGS) entry which is preliminary data.</text>
</comment>
<gene>
    <name evidence="1" type="ORF">F0P96_04465</name>
</gene>